<comment type="caution">
    <text evidence="1">The sequence shown here is derived from an EMBL/GenBank/DDBJ whole genome shotgun (WGS) entry which is preliminary data.</text>
</comment>
<dbReference type="EMBL" id="QXFW01000422">
    <property type="protein sequence ID" value="KAE9012741.1"/>
    <property type="molecule type" value="Genomic_DNA"/>
</dbReference>
<dbReference type="EMBL" id="QXFZ01000787">
    <property type="protein sequence ID" value="KAE9104816.1"/>
    <property type="molecule type" value="Genomic_DNA"/>
</dbReference>
<dbReference type="Proteomes" id="UP000460718">
    <property type="component" value="Unassembled WGS sequence"/>
</dbReference>
<dbReference type="EMBL" id="QXGF01000831">
    <property type="protein sequence ID" value="KAE8935164.1"/>
    <property type="molecule type" value="Genomic_DNA"/>
</dbReference>
<dbReference type="AlphaFoldDB" id="A0A6A3ENL4"/>
<evidence type="ECO:0000313" key="3">
    <source>
        <dbReference type="EMBL" id="KAE9104816.1"/>
    </source>
</evidence>
<protein>
    <submittedName>
        <fullName evidence="1">Uncharacterized protein</fullName>
    </submittedName>
</protein>
<sequence>MTDGEWLTATKKDTVLLQVSVDGSEHDVELNDVYYSAQIAQDVISYGKLNSKGKLTYVTGKRYMVRNSD</sequence>
<evidence type="ECO:0000313" key="4">
    <source>
        <dbReference type="EMBL" id="KAE9141910.1"/>
    </source>
</evidence>
<dbReference type="Proteomes" id="UP000429523">
    <property type="component" value="Unassembled WGS sequence"/>
</dbReference>
<evidence type="ECO:0000313" key="10">
    <source>
        <dbReference type="Proteomes" id="UP000476176"/>
    </source>
</evidence>
<dbReference type="EMBL" id="QXGC01000713">
    <property type="protein sequence ID" value="KAE9223634.1"/>
    <property type="molecule type" value="Genomic_DNA"/>
</dbReference>
<evidence type="ECO:0000313" key="1">
    <source>
        <dbReference type="EMBL" id="KAE8935164.1"/>
    </source>
</evidence>
<dbReference type="Proteomes" id="UP000476176">
    <property type="component" value="Unassembled WGS sequence"/>
</dbReference>
<dbReference type="Proteomes" id="UP000440732">
    <property type="component" value="Unassembled WGS sequence"/>
</dbReference>
<reference evidence="6 7" key="1">
    <citation type="submission" date="2018-08" db="EMBL/GenBank/DDBJ databases">
        <title>Genomic investigation of the strawberry pathogen Phytophthora fragariae indicates pathogenicity is determined by transcriptional variation in three key races.</title>
        <authorList>
            <person name="Adams T.M."/>
            <person name="Armitage A.D."/>
            <person name="Sobczyk M.K."/>
            <person name="Bates H.J."/>
            <person name="Dunwell J.M."/>
            <person name="Nellist C.F."/>
            <person name="Harrison R.J."/>
        </authorList>
    </citation>
    <scope>NUCLEOTIDE SEQUENCE [LARGE SCALE GENOMIC DNA]</scope>
    <source>
        <strain evidence="5 10">BC-23</strain>
        <strain evidence="4 7">NOV-5</strain>
        <strain evidence="3 8">NOV-71</strain>
        <strain evidence="1 6">NOV-9</strain>
        <strain evidence="2 9">SCRP245</strain>
    </source>
</reference>
<dbReference type="Proteomes" id="UP000441208">
    <property type="component" value="Unassembled WGS sequence"/>
</dbReference>
<proteinExistence type="predicted"/>
<dbReference type="EMBL" id="QXGA01000748">
    <property type="protein sequence ID" value="KAE9141910.1"/>
    <property type="molecule type" value="Genomic_DNA"/>
</dbReference>
<evidence type="ECO:0000313" key="7">
    <source>
        <dbReference type="Proteomes" id="UP000440732"/>
    </source>
</evidence>
<name>A0A6A3ENL4_9STRA</name>
<evidence type="ECO:0000313" key="9">
    <source>
        <dbReference type="Proteomes" id="UP000460718"/>
    </source>
</evidence>
<evidence type="ECO:0000313" key="6">
    <source>
        <dbReference type="Proteomes" id="UP000429523"/>
    </source>
</evidence>
<evidence type="ECO:0000313" key="8">
    <source>
        <dbReference type="Proteomes" id="UP000441208"/>
    </source>
</evidence>
<organism evidence="1 6">
    <name type="scientific">Phytophthora fragariae</name>
    <dbReference type="NCBI Taxonomy" id="53985"/>
    <lineage>
        <taxon>Eukaryota</taxon>
        <taxon>Sar</taxon>
        <taxon>Stramenopiles</taxon>
        <taxon>Oomycota</taxon>
        <taxon>Peronosporomycetes</taxon>
        <taxon>Peronosporales</taxon>
        <taxon>Peronosporaceae</taxon>
        <taxon>Phytophthora</taxon>
    </lineage>
</organism>
<gene>
    <name evidence="5" type="ORF">PF004_g12469</name>
    <name evidence="4" type="ORF">PF006_g12948</name>
    <name evidence="3" type="ORF">PF007_g13927</name>
    <name evidence="1" type="ORF">PF009_g14877</name>
    <name evidence="2" type="ORF">PF011_g8782</name>
</gene>
<accession>A0A6A3ENL4</accession>
<evidence type="ECO:0000313" key="5">
    <source>
        <dbReference type="EMBL" id="KAE9223634.1"/>
    </source>
</evidence>
<evidence type="ECO:0000313" key="2">
    <source>
        <dbReference type="EMBL" id="KAE9012741.1"/>
    </source>
</evidence>